<dbReference type="EMBL" id="BARU01009447">
    <property type="protein sequence ID" value="GAH37122.1"/>
    <property type="molecule type" value="Genomic_DNA"/>
</dbReference>
<proteinExistence type="predicted"/>
<evidence type="ECO:0008006" key="2">
    <source>
        <dbReference type="Google" id="ProtNLM"/>
    </source>
</evidence>
<name>X1EX33_9ZZZZ</name>
<accession>X1EX33</accession>
<dbReference type="AlphaFoldDB" id="X1EX33"/>
<sequence>RIERIMREAAPPIIGRIENNLFVMDMRTVQDEEIAMIASTFKKCIKDAAT</sequence>
<organism evidence="1">
    <name type="scientific">marine sediment metagenome</name>
    <dbReference type="NCBI Taxonomy" id="412755"/>
    <lineage>
        <taxon>unclassified sequences</taxon>
        <taxon>metagenomes</taxon>
        <taxon>ecological metagenomes</taxon>
    </lineage>
</organism>
<reference evidence="1" key="1">
    <citation type="journal article" date="2014" name="Front. Microbiol.">
        <title>High frequency of phylogenetically diverse reductive dehalogenase-homologous genes in deep subseafloor sedimentary metagenomes.</title>
        <authorList>
            <person name="Kawai M."/>
            <person name="Futagami T."/>
            <person name="Toyoda A."/>
            <person name="Takaki Y."/>
            <person name="Nishi S."/>
            <person name="Hori S."/>
            <person name="Arai W."/>
            <person name="Tsubouchi T."/>
            <person name="Morono Y."/>
            <person name="Uchiyama I."/>
            <person name="Ito T."/>
            <person name="Fujiyama A."/>
            <person name="Inagaki F."/>
            <person name="Takami H."/>
        </authorList>
    </citation>
    <scope>NUCLEOTIDE SEQUENCE</scope>
    <source>
        <strain evidence="1">Expedition CK06-06</strain>
    </source>
</reference>
<comment type="caution">
    <text evidence="1">The sequence shown here is derived from an EMBL/GenBank/DDBJ whole genome shotgun (WGS) entry which is preliminary data.</text>
</comment>
<dbReference type="Gene3D" id="3.90.1150.180">
    <property type="match status" value="1"/>
</dbReference>
<feature type="non-terminal residue" evidence="1">
    <location>
        <position position="1"/>
    </location>
</feature>
<protein>
    <recommendedName>
        <fullName evidence="2">L-seryl-tRNA selenium transferase N-terminal domain-containing protein</fullName>
    </recommendedName>
</protein>
<gene>
    <name evidence="1" type="ORF">S03H2_18224</name>
</gene>
<evidence type="ECO:0000313" key="1">
    <source>
        <dbReference type="EMBL" id="GAH37122.1"/>
    </source>
</evidence>